<dbReference type="CDD" id="cd07824">
    <property type="entry name" value="SRPBCC_6"/>
    <property type="match status" value="1"/>
</dbReference>
<name>A0A2W2AKV6_9BACT</name>
<evidence type="ECO:0000259" key="2">
    <source>
        <dbReference type="Pfam" id="PF03364"/>
    </source>
</evidence>
<comment type="caution">
    <text evidence="3">The sequence shown here is derived from an EMBL/GenBank/DDBJ whole genome shotgun (WGS) entry which is preliminary data.</text>
</comment>
<proteinExistence type="inferred from homology"/>
<keyword evidence="4" id="KW-1185">Reference proteome</keyword>
<dbReference type="InterPro" id="IPR023393">
    <property type="entry name" value="START-like_dom_sf"/>
</dbReference>
<gene>
    <name evidence="3" type="ORF">DN068_04070</name>
</gene>
<feature type="domain" description="Coenzyme Q-binding protein COQ10 START" evidence="2">
    <location>
        <begin position="11"/>
        <end position="115"/>
    </location>
</feature>
<dbReference type="SUPFAM" id="SSF55961">
    <property type="entry name" value="Bet v1-like"/>
    <property type="match status" value="1"/>
</dbReference>
<organism evidence="3 4">
    <name type="scientific">Taibaiella soli</name>
    <dbReference type="NCBI Taxonomy" id="1649169"/>
    <lineage>
        <taxon>Bacteria</taxon>
        <taxon>Pseudomonadati</taxon>
        <taxon>Bacteroidota</taxon>
        <taxon>Chitinophagia</taxon>
        <taxon>Chitinophagales</taxon>
        <taxon>Chitinophagaceae</taxon>
        <taxon>Taibaiella</taxon>
    </lineage>
</organism>
<dbReference type="EMBL" id="QKTW01000006">
    <property type="protein sequence ID" value="PZF74202.1"/>
    <property type="molecule type" value="Genomic_DNA"/>
</dbReference>
<protein>
    <submittedName>
        <fullName evidence="3">Polyketide cyclase</fullName>
    </submittedName>
</protein>
<comment type="similarity">
    <text evidence="1">Belongs to the ribosome association toxin RatA family.</text>
</comment>
<dbReference type="AlphaFoldDB" id="A0A2W2AKV6"/>
<evidence type="ECO:0000313" key="4">
    <source>
        <dbReference type="Proteomes" id="UP000248745"/>
    </source>
</evidence>
<dbReference type="Pfam" id="PF03364">
    <property type="entry name" value="Polyketide_cyc"/>
    <property type="match status" value="1"/>
</dbReference>
<evidence type="ECO:0000313" key="3">
    <source>
        <dbReference type="EMBL" id="PZF74202.1"/>
    </source>
</evidence>
<reference evidence="3 4" key="1">
    <citation type="submission" date="2018-06" db="EMBL/GenBank/DDBJ databases">
        <title>Mucibacter soli gen. nov., sp. nov., a new member of the family Chitinophagaceae producing mucin.</title>
        <authorList>
            <person name="Kim M.-K."/>
            <person name="Park S."/>
            <person name="Kim T.-S."/>
            <person name="Joung Y."/>
            <person name="Han J.-H."/>
            <person name="Kim S.B."/>
        </authorList>
    </citation>
    <scope>NUCLEOTIDE SEQUENCE [LARGE SCALE GENOMIC DNA]</scope>
    <source>
        <strain evidence="3 4">R1-15</strain>
    </source>
</reference>
<dbReference type="Gene3D" id="3.30.530.20">
    <property type="match status" value="1"/>
</dbReference>
<evidence type="ECO:0000256" key="1">
    <source>
        <dbReference type="ARBA" id="ARBA00008918"/>
    </source>
</evidence>
<dbReference type="OrthoDB" id="5402478at2"/>
<dbReference type="InterPro" id="IPR005031">
    <property type="entry name" value="COQ10_START"/>
</dbReference>
<dbReference type="Proteomes" id="UP000248745">
    <property type="component" value="Unassembled WGS sequence"/>
</dbReference>
<dbReference type="RefSeq" id="WP_110997618.1">
    <property type="nucleotide sequence ID" value="NZ_QKTW01000006.1"/>
</dbReference>
<sequence length="155" mass="18180">MYSFTTHWQLKAPLEKVWDVLYNTASWPDWWKGVLEVKEIREGAVNDIGVLFAYKWKGGNLPYSLSFTIELKEKVDYQMLRGAVSGDLEGQGTWRFEEKDGVCHIHHLWQVRTKKKWMTQLAFLLRPVFKHNHDKVMQWGAKGLAQLLNAELISF</sequence>
<accession>A0A2W2AKV6</accession>